<evidence type="ECO:0000313" key="2">
    <source>
        <dbReference type="EMBL" id="KAE9355374.1"/>
    </source>
</evidence>
<feature type="region of interest" description="Disordered" evidence="1">
    <location>
        <begin position="1"/>
        <end position="32"/>
    </location>
</feature>
<reference evidence="2 3" key="1">
    <citation type="submission" date="2018-09" db="EMBL/GenBank/DDBJ databases">
        <title>Genomic investigation of the strawberry pathogen Phytophthora fragariae indicates pathogenicity is determined by transcriptional variation in three key races.</title>
        <authorList>
            <person name="Adams T.M."/>
            <person name="Armitage A.D."/>
            <person name="Sobczyk M.K."/>
            <person name="Bates H.J."/>
            <person name="Dunwell J.M."/>
            <person name="Nellist C.F."/>
            <person name="Harrison R.J."/>
        </authorList>
    </citation>
    <scope>NUCLEOTIDE SEQUENCE [LARGE SCALE GENOMIC DNA]</scope>
    <source>
        <strain evidence="2 3">NOV-77</strain>
    </source>
</reference>
<organism evidence="2 3">
    <name type="scientific">Phytophthora fragariae</name>
    <dbReference type="NCBI Taxonomy" id="53985"/>
    <lineage>
        <taxon>Eukaryota</taxon>
        <taxon>Sar</taxon>
        <taxon>Stramenopiles</taxon>
        <taxon>Oomycota</taxon>
        <taxon>Peronosporomycetes</taxon>
        <taxon>Peronosporales</taxon>
        <taxon>Peronosporaceae</taxon>
        <taxon>Phytophthora</taxon>
    </lineage>
</organism>
<gene>
    <name evidence="2" type="ORF">PF008_g4079</name>
</gene>
<dbReference type="AlphaFoldDB" id="A0A6G0SE90"/>
<feature type="region of interest" description="Disordered" evidence="1">
    <location>
        <begin position="80"/>
        <end position="110"/>
    </location>
</feature>
<dbReference type="Proteomes" id="UP000486351">
    <property type="component" value="Unassembled WGS sequence"/>
</dbReference>
<accession>A0A6G0SE90</accession>
<evidence type="ECO:0000313" key="3">
    <source>
        <dbReference type="Proteomes" id="UP000486351"/>
    </source>
</evidence>
<protein>
    <submittedName>
        <fullName evidence="2">Uncharacterized protein</fullName>
    </submittedName>
</protein>
<name>A0A6G0SE90_9STRA</name>
<comment type="caution">
    <text evidence="2">The sequence shown here is derived from an EMBL/GenBank/DDBJ whole genome shotgun (WGS) entry which is preliminary data.</text>
</comment>
<evidence type="ECO:0000256" key="1">
    <source>
        <dbReference type="SAM" id="MobiDB-lite"/>
    </source>
</evidence>
<sequence length="164" mass="18582">MSSGSRKKTMMTWSSMSPRPLEQWLPPEEDDDVVEHGFPRAVEREFPEEVDAADQMAPHLGADVEFRHPESADVIEHGFSLSAVEDTPHPVRRRGRRKPRRPRAPSPDPVETEFEVISVLVGNNADEPQRARNVKVVWCSAPREKWAHRAPEEEGAEMGVDGRE</sequence>
<proteinExistence type="predicted"/>
<dbReference type="EMBL" id="QXFY01000134">
    <property type="protein sequence ID" value="KAE9355374.1"/>
    <property type="molecule type" value="Genomic_DNA"/>
</dbReference>
<feature type="compositionally biased region" description="Basic residues" evidence="1">
    <location>
        <begin position="90"/>
        <end position="103"/>
    </location>
</feature>